<reference evidence="1 2" key="1">
    <citation type="submission" date="2019-05" db="EMBL/GenBank/DDBJ databases">
        <title>Mikania micrantha, genome provides insights into the molecular mechanism of rapid growth.</title>
        <authorList>
            <person name="Liu B."/>
        </authorList>
    </citation>
    <scope>NUCLEOTIDE SEQUENCE [LARGE SCALE GENOMIC DNA]</scope>
    <source>
        <strain evidence="1">NLD-2019</strain>
        <tissue evidence="1">Leaf</tissue>
    </source>
</reference>
<evidence type="ECO:0000313" key="2">
    <source>
        <dbReference type="Proteomes" id="UP000326396"/>
    </source>
</evidence>
<protein>
    <submittedName>
        <fullName evidence="1">Uncharacterized protein</fullName>
    </submittedName>
</protein>
<dbReference type="Proteomes" id="UP000326396">
    <property type="component" value="Linkage Group LG4"/>
</dbReference>
<organism evidence="1 2">
    <name type="scientific">Mikania micrantha</name>
    <name type="common">bitter vine</name>
    <dbReference type="NCBI Taxonomy" id="192012"/>
    <lineage>
        <taxon>Eukaryota</taxon>
        <taxon>Viridiplantae</taxon>
        <taxon>Streptophyta</taxon>
        <taxon>Embryophyta</taxon>
        <taxon>Tracheophyta</taxon>
        <taxon>Spermatophyta</taxon>
        <taxon>Magnoliopsida</taxon>
        <taxon>eudicotyledons</taxon>
        <taxon>Gunneridae</taxon>
        <taxon>Pentapetalae</taxon>
        <taxon>asterids</taxon>
        <taxon>campanulids</taxon>
        <taxon>Asterales</taxon>
        <taxon>Asteraceae</taxon>
        <taxon>Asteroideae</taxon>
        <taxon>Heliantheae alliance</taxon>
        <taxon>Eupatorieae</taxon>
        <taxon>Mikania</taxon>
    </lineage>
</organism>
<evidence type="ECO:0000313" key="1">
    <source>
        <dbReference type="EMBL" id="KAD4179666.1"/>
    </source>
</evidence>
<dbReference type="EMBL" id="SZYD01000014">
    <property type="protein sequence ID" value="KAD4179666.1"/>
    <property type="molecule type" value="Genomic_DNA"/>
</dbReference>
<accession>A0A5N6MZZ8</accession>
<keyword evidence="2" id="KW-1185">Reference proteome</keyword>
<sequence>MGSGNGLRCRHEGGGLRRWRVWRRRRVWRWRSSVEGLKLEEWVGRAQKELGPCLRQEEVTQTFFNEMSARKQTVCRGPTSSRVCAVTAKGEHKNRSRERQHSKLR</sequence>
<gene>
    <name evidence="1" type="ORF">E3N88_28257</name>
</gene>
<name>A0A5N6MZZ8_9ASTR</name>
<dbReference type="AlphaFoldDB" id="A0A5N6MZZ8"/>
<proteinExistence type="predicted"/>
<comment type="caution">
    <text evidence="1">The sequence shown here is derived from an EMBL/GenBank/DDBJ whole genome shotgun (WGS) entry which is preliminary data.</text>
</comment>